<feature type="chain" id="PRO_5037387839" description="Late embryogenesis abundant protein LEA-2 subgroup domain-containing protein" evidence="3">
    <location>
        <begin position="17"/>
        <end position="197"/>
    </location>
</feature>
<keyword evidence="3" id="KW-0732">Signal</keyword>
<keyword evidence="2" id="KW-0472">Membrane</keyword>
<dbReference type="InterPro" id="IPR044839">
    <property type="entry name" value="NDR1-like"/>
</dbReference>
<reference evidence="4" key="1">
    <citation type="submission" date="2021-01" db="EMBL/GenBank/DDBJ databases">
        <authorList>
            <person name="Lovell J.T."/>
            <person name="Bentley N."/>
            <person name="Bhattarai G."/>
            <person name="Jenkins J.W."/>
            <person name="Sreedasyam A."/>
            <person name="Alarcon Y."/>
            <person name="Bock C."/>
            <person name="Boston L."/>
            <person name="Carlson J."/>
            <person name="Cervantes K."/>
            <person name="Clermont K."/>
            <person name="Krom N."/>
            <person name="Kubenka K."/>
            <person name="Mamidi S."/>
            <person name="Mattison C."/>
            <person name="Monteros M."/>
            <person name="Pisani C."/>
            <person name="Plott C."/>
            <person name="Rajasekar S."/>
            <person name="Rhein H.S."/>
            <person name="Rohla C."/>
            <person name="Song M."/>
            <person name="Hilaire R.S."/>
            <person name="Shu S."/>
            <person name="Wells L."/>
            <person name="Wang X."/>
            <person name="Webber J."/>
            <person name="Heerema R.J."/>
            <person name="Klein P."/>
            <person name="Conner P."/>
            <person name="Grauke L."/>
            <person name="Grimwood J."/>
            <person name="Schmutz J."/>
            <person name="Randall J.J."/>
        </authorList>
    </citation>
    <scope>NUCLEOTIDE SEQUENCE</scope>
    <source>
        <tissue evidence="4">Leaf</tissue>
    </source>
</reference>
<sequence length="197" mass="22622">MLVSFMTLCGIISTFAWFTFKSKDPTLSIDALSLPTFDTSNSTLTATYDVCLTFHNPNDVLKLDFEEMEVFVFYKRHYAFAGSTMESFGMDAKETKSLNATLGKIGAHWTWEESVLEEIRGDRKKGTVGFDFLIRETVIFKGPWWLWWKGKETMAHYCSNLEVRFVNATDVGRLIRKRGHSAPKCHEVCMSCRDQIL</sequence>
<evidence type="ECO:0000313" key="5">
    <source>
        <dbReference type="Proteomes" id="UP000811246"/>
    </source>
</evidence>
<dbReference type="GO" id="GO:0009506">
    <property type="term" value="C:plasmodesma"/>
    <property type="evidence" value="ECO:0007669"/>
    <property type="project" value="TreeGrafter"/>
</dbReference>
<proteinExistence type="predicted"/>
<evidence type="ECO:0000256" key="2">
    <source>
        <dbReference type="ARBA" id="ARBA00023136"/>
    </source>
</evidence>
<dbReference type="EMBL" id="CM031835">
    <property type="protein sequence ID" value="KAG6687986.1"/>
    <property type="molecule type" value="Genomic_DNA"/>
</dbReference>
<protein>
    <recommendedName>
        <fullName evidence="6">Late embryogenesis abundant protein LEA-2 subgroup domain-containing protein</fullName>
    </recommendedName>
</protein>
<comment type="subcellular location">
    <subcellularLocation>
        <location evidence="1">Membrane</location>
    </subcellularLocation>
</comment>
<dbReference type="GO" id="GO:0005886">
    <property type="term" value="C:plasma membrane"/>
    <property type="evidence" value="ECO:0007669"/>
    <property type="project" value="TreeGrafter"/>
</dbReference>
<evidence type="ECO:0008006" key="6">
    <source>
        <dbReference type="Google" id="ProtNLM"/>
    </source>
</evidence>
<accession>A0A922DPG1</accession>
<gene>
    <name evidence="4" type="ORF">I3842_11G102000</name>
</gene>
<dbReference type="Proteomes" id="UP000811246">
    <property type="component" value="Chromosome 11"/>
</dbReference>
<feature type="signal peptide" evidence="3">
    <location>
        <begin position="1"/>
        <end position="16"/>
    </location>
</feature>
<dbReference type="PANTHER" id="PTHR31415">
    <property type="entry name" value="OS05G0367900 PROTEIN"/>
    <property type="match status" value="1"/>
</dbReference>
<name>A0A922DPG1_CARIL</name>
<dbReference type="AlphaFoldDB" id="A0A922DPG1"/>
<evidence type="ECO:0000256" key="3">
    <source>
        <dbReference type="SAM" id="SignalP"/>
    </source>
</evidence>
<comment type="caution">
    <text evidence="4">The sequence shown here is derived from an EMBL/GenBank/DDBJ whole genome shotgun (WGS) entry which is preliminary data.</text>
</comment>
<evidence type="ECO:0000256" key="1">
    <source>
        <dbReference type="ARBA" id="ARBA00004370"/>
    </source>
</evidence>
<organism evidence="4 5">
    <name type="scientific">Carya illinoinensis</name>
    <name type="common">Pecan</name>
    <dbReference type="NCBI Taxonomy" id="32201"/>
    <lineage>
        <taxon>Eukaryota</taxon>
        <taxon>Viridiplantae</taxon>
        <taxon>Streptophyta</taxon>
        <taxon>Embryophyta</taxon>
        <taxon>Tracheophyta</taxon>
        <taxon>Spermatophyta</taxon>
        <taxon>Magnoliopsida</taxon>
        <taxon>eudicotyledons</taxon>
        <taxon>Gunneridae</taxon>
        <taxon>Pentapetalae</taxon>
        <taxon>rosids</taxon>
        <taxon>fabids</taxon>
        <taxon>Fagales</taxon>
        <taxon>Juglandaceae</taxon>
        <taxon>Carya</taxon>
    </lineage>
</organism>
<dbReference type="GO" id="GO:0098542">
    <property type="term" value="P:defense response to other organism"/>
    <property type="evidence" value="ECO:0007669"/>
    <property type="project" value="InterPro"/>
</dbReference>
<dbReference type="PANTHER" id="PTHR31415:SF4">
    <property type="entry name" value="NDR1_HIN1-LIKE PROTEIN 3"/>
    <property type="match status" value="1"/>
</dbReference>
<evidence type="ECO:0000313" key="4">
    <source>
        <dbReference type="EMBL" id="KAG6687986.1"/>
    </source>
</evidence>